<reference evidence="2" key="2">
    <citation type="submission" date="2015-01" db="EMBL/GenBank/DDBJ databases">
        <title>Evolutionary Origins and Diversification of the Mycorrhizal Mutualists.</title>
        <authorList>
            <consortium name="DOE Joint Genome Institute"/>
            <consortium name="Mycorrhizal Genomics Consortium"/>
            <person name="Kohler A."/>
            <person name="Kuo A."/>
            <person name="Nagy L.G."/>
            <person name="Floudas D."/>
            <person name="Copeland A."/>
            <person name="Barry K.W."/>
            <person name="Cichocki N."/>
            <person name="Veneault-Fourrey C."/>
            <person name="LaButti K."/>
            <person name="Lindquist E.A."/>
            <person name="Lipzen A."/>
            <person name="Lundell T."/>
            <person name="Morin E."/>
            <person name="Murat C."/>
            <person name="Riley R."/>
            <person name="Ohm R."/>
            <person name="Sun H."/>
            <person name="Tunlid A."/>
            <person name="Henrissat B."/>
            <person name="Grigoriev I.V."/>
            <person name="Hibbett D.S."/>
            <person name="Martin F."/>
        </authorList>
    </citation>
    <scope>NUCLEOTIDE SEQUENCE [LARGE SCALE GENOMIC DNA]</scope>
    <source>
        <strain evidence="2">Ve08.2h10</strain>
    </source>
</reference>
<dbReference type="Proteomes" id="UP000054538">
    <property type="component" value="Unassembled WGS sequence"/>
</dbReference>
<name>A0A0D0DX92_9AGAM</name>
<keyword evidence="2" id="KW-1185">Reference proteome</keyword>
<dbReference type="HOGENOM" id="CLU_064130_1_0_1"/>
<protein>
    <submittedName>
        <fullName evidence="1">Unplaced genomic scaffold scaffold_270, whole genome shotgun sequence</fullName>
    </submittedName>
</protein>
<sequence length="298" mass="34038">MATARIGYLPTQDRVATIPGPRALRLAPGVGHITEETLQAPTYITHELPAESVLYNDIEQLCNATLTIDKAFYDIGQKLTQATKEQKKCVELYKICYDLETRWKQHHDSYKKLLWRSREVAGKAQFAVDDFLKVFLPCLRNSSTTLPERQQLVQRYIQKLQEGSETSQNLSQNFLDFVGTLESYIADFSRAVEGLGFREQTEKCRILESKLHPAKAAMDCVFKEVRELGWKLAKDVVVTGITLVLSIVAPMWSEKLAEVNGFSFASLFLIKSLWSAYQDQCLECQEFWHTAFPRSKEV</sequence>
<evidence type="ECO:0000313" key="2">
    <source>
        <dbReference type="Proteomes" id="UP000054538"/>
    </source>
</evidence>
<proteinExistence type="predicted"/>
<accession>A0A0D0DX92</accession>
<dbReference type="OrthoDB" id="2673102at2759"/>
<dbReference type="EMBL" id="KN825092">
    <property type="protein sequence ID" value="KIK94661.1"/>
    <property type="molecule type" value="Genomic_DNA"/>
</dbReference>
<evidence type="ECO:0000313" key="1">
    <source>
        <dbReference type="EMBL" id="KIK94661.1"/>
    </source>
</evidence>
<dbReference type="AlphaFoldDB" id="A0A0D0DX92"/>
<dbReference type="InParanoid" id="A0A0D0DX92"/>
<reference evidence="1 2" key="1">
    <citation type="submission" date="2014-04" db="EMBL/GenBank/DDBJ databases">
        <authorList>
            <consortium name="DOE Joint Genome Institute"/>
            <person name="Kuo A."/>
            <person name="Kohler A."/>
            <person name="Jargeat P."/>
            <person name="Nagy L.G."/>
            <person name="Floudas D."/>
            <person name="Copeland A."/>
            <person name="Barry K.W."/>
            <person name="Cichocki N."/>
            <person name="Veneault-Fourrey C."/>
            <person name="LaButti K."/>
            <person name="Lindquist E.A."/>
            <person name="Lipzen A."/>
            <person name="Lundell T."/>
            <person name="Morin E."/>
            <person name="Murat C."/>
            <person name="Sun H."/>
            <person name="Tunlid A."/>
            <person name="Henrissat B."/>
            <person name="Grigoriev I.V."/>
            <person name="Hibbett D.S."/>
            <person name="Martin F."/>
            <person name="Nordberg H.P."/>
            <person name="Cantor M.N."/>
            <person name="Hua S.X."/>
        </authorList>
    </citation>
    <scope>NUCLEOTIDE SEQUENCE [LARGE SCALE GENOMIC DNA]</scope>
    <source>
        <strain evidence="1 2">Ve08.2h10</strain>
    </source>
</reference>
<gene>
    <name evidence="1" type="ORF">PAXRUDRAFT_435047</name>
</gene>
<organism evidence="1 2">
    <name type="scientific">Paxillus rubicundulus Ve08.2h10</name>
    <dbReference type="NCBI Taxonomy" id="930991"/>
    <lineage>
        <taxon>Eukaryota</taxon>
        <taxon>Fungi</taxon>
        <taxon>Dikarya</taxon>
        <taxon>Basidiomycota</taxon>
        <taxon>Agaricomycotina</taxon>
        <taxon>Agaricomycetes</taxon>
        <taxon>Agaricomycetidae</taxon>
        <taxon>Boletales</taxon>
        <taxon>Paxilineae</taxon>
        <taxon>Paxillaceae</taxon>
        <taxon>Paxillus</taxon>
    </lineage>
</organism>